<dbReference type="PATRIC" id="fig|176090.4.peg.1709"/>
<dbReference type="RefSeq" id="WP_037617957.1">
    <property type="nucleotide sequence ID" value="NZ_JAJBHU010000001.1"/>
</dbReference>
<name>A0A0A0DEE8_9STRE</name>
<evidence type="ECO:0000313" key="2">
    <source>
        <dbReference type="Proteomes" id="UP000030019"/>
    </source>
</evidence>
<organism evidence="1 2">
    <name type="scientific">Streptococcus sinensis</name>
    <dbReference type="NCBI Taxonomy" id="176090"/>
    <lineage>
        <taxon>Bacteria</taxon>
        <taxon>Bacillati</taxon>
        <taxon>Bacillota</taxon>
        <taxon>Bacilli</taxon>
        <taxon>Lactobacillales</taxon>
        <taxon>Streptococcaceae</taxon>
        <taxon>Streptococcus</taxon>
    </lineage>
</organism>
<sequence>MIEPIIEDRAEAERIKKEYLRIQERLAIRGLISAKRATLLEESRLLQEWLTNQAETMKSFSSVQVPADLEGAFSGLAADSVKNVLTEISTPHLMSPIL</sequence>
<reference evidence="1 2" key="1">
    <citation type="submission" date="2014-06" db="EMBL/GenBank/DDBJ databases">
        <authorList>
            <person name="Teng J.L."/>
            <person name="Huang Y."/>
            <person name="Tse H."/>
            <person name="Lau S.K."/>
            <person name="Woo P.C."/>
        </authorList>
    </citation>
    <scope>NUCLEOTIDE SEQUENCE [LARGE SCALE GENOMIC DNA]</scope>
    <source>
        <strain evidence="1 2">HKU4</strain>
    </source>
</reference>
<proteinExistence type="predicted"/>
<comment type="caution">
    <text evidence="1">The sequence shown here is derived from an EMBL/GenBank/DDBJ whole genome shotgun (WGS) entry which is preliminary data.</text>
</comment>
<evidence type="ECO:0000313" key="1">
    <source>
        <dbReference type="EMBL" id="KGM36405.1"/>
    </source>
</evidence>
<dbReference type="AlphaFoldDB" id="A0A0A0DEE8"/>
<dbReference type="STRING" id="176090.SSIN_1762"/>
<protein>
    <submittedName>
        <fullName evidence="1">Uncharacterized protein</fullName>
    </submittedName>
</protein>
<dbReference type="EMBL" id="JPEN01000103">
    <property type="protein sequence ID" value="KGM36405.1"/>
    <property type="molecule type" value="Genomic_DNA"/>
</dbReference>
<keyword evidence="2" id="KW-1185">Reference proteome</keyword>
<gene>
    <name evidence="1" type="ORF">SSIN_1762</name>
</gene>
<accession>A0A0A0DEE8</accession>
<dbReference type="Proteomes" id="UP000030019">
    <property type="component" value="Unassembled WGS sequence"/>
</dbReference>